<accession>A0A4P9ZC48</accession>
<evidence type="ECO:0000313" key="2">
    <source>
        <dbReference type="EMBL" id="RKP30383.1"/>
    </source>
</evidence>
<feature type="transmembrane region" description="Helical" evidence="1">
    <location>
        <begin position="32"/>
        <end position="55"/>
    </location>
</feature>
<keyword evidence="3" id="KW-1185">Reference proteome</keyword>
<name>A0A4P9ZC48_9ASCO</name>
<protein>
    <submittedName>
        <fullName evidence="2">Uncharacterized protein</fullName>
    </submittedName>
</protein>
<dbReference type="EMBL" id="ML004460">
    <property type="protein sequence ID" value="RKP30383.1"/>
    <property type="molecule type" value="Genomic_DNA"/>
</dbReference>
<dbReference type="OrthoDB" id="4010961at2759"/>
<dbReference type="Proteomes" id="UP000268321">
    <property type="component" value="Unassembled WGS sequence"/>
</dbReference>
<organism evidence="2 3">
    <name type="scientific">Metschnikowia bicuspidata</name>
    <dbReference type="NCBI Taxonomy" id="27322"/>
    <lineage>
        <taxon>Eukaryota</taxon>
        <taxon>Fungi</taxon>
        <taxon>Dikarya</taxon>
        <taxon>Ascomycota</taxon>
        <taxon>Saccharomycotina</taxon>
        <taxon>Pichiomycetes</taxon>
        <taxon>Metschnikowiaceae</taxon>
        <taxon>Metschnikowia</taxon>
    </lineage>
</organism>
<keyword evidence="1" id="KW-1133">Transmembrane helix</keyword>
<keyword evidence="1" id="KW-0812">Transmembrane</keyword>
<gene>
    <name evidence="2" type="ORF">METBISCDRAFT_16508</name>
</gene>
<evidence type="ECO:0000256" key="1">
    <source>
        <dbReference type="SAM" id="Phobius"/>
    </source>
</evidence>
<evidence type="ECO:0000313" key="3">
    <source>
        <dbReference type="Proteomes" id="UP000268321"/>
    </source>
</evidence>
<reference evidence="3" key="1">
    <citation type="journal article" date="2018" name="Nat. Microbiol.">
        <title>Leveraging single-cell genomics to expand the fungal tree of life.</title>
        <authorList>
            <person name="Ahrendt S.R."/>
            <person name="Quandt C.A."/>
            <person name="Ciobanu D."/>
            <person name="Clum A."/>
            <person name="Salamov A."/>
            <person name="Andreopoulos B."/>
            <person name="Cheng J.F."/>
            <person name="Woyke T."/>
            <person name="Pelin A."/>
            <person name="Henrissat B."/>
            <person name="Reynolds N.K."/>
            <person name="Benny G.L."/>
            <person name="Smith M.E."/>
            <person name="James T.Y."/>
            <person name="Grigoriev I.V."/>
        </authorList>
    </citation>
    <scope>NUCLEOTIDE SEQUENCE [LARGE SCALE GENOMIC DNA]</scope>
    <source>
        <strain evidence="3">Baker2002</strain>
    </source>
</reference>
<sequence>MFTRARPLLGYFRSVPPRRHFSAPALKRWGTILNLIGIVYFGGLIICGGSLYLLYSDATSRQTLPREIGVSNTVAAVKAIGKDDVLKSPRYAVKHYRRLLIELARAENPDLHFVETLPDGLPNYAVPLISAETLLNDKSKAFANFYTDMVLRYARALLTKGQLRVSVALLKGMVDDDRIFYFVGDPERMSQCCRVLSRVAEDSHDRLRYLERSVKMLVNTFQNIHIDSDFLLAADSQLTDELLLSLNAMAFTHARNAGELPNRLQAAPLGRALNINLANLQAVTQLRDRIVDGSCTQSSYPLMNCDIDHLNMLLAEIKSHVSEILWTRGSHGSAIAWGEEVVHDIYFDHSRVPQASPILDSVLRNLAVMYGKTKRADEVRRCDALRQDLVHFDRTQTGWYDSLVQRFTKIIYYKGPLGVIEKALKERVGPPLRVPDIEEYEDEDEEV</sequence>
<dbReference type="AlphaFoldDB" id="A0A4P9ZC48"/>
<keyword evidence="1" id="KW-0472">Membrane</keyword>
<proteinExistence type="predicted"/>